<dbReference type="GO" id="GO:0016020">
    <property type="term" value="C:membrane"/>
    <property type="evidence" value="ECO:0007669"/>
    <property type="project" value="UniProtKB-SubCell"/>
</dbReference>
<protein>
    <recommendedName>
        <fullName evidence="10">Membrane-spanning 4-domains subfamily A member 4A</fullName>
    </recommendedName>
</protein>
<name>A0ABD1JBM7_9TELE</name>
<dbReference type="InterPro" id="IPR030417">
    <property type="entry name" value="MS4A"/>
</dbReference>
<sequence>MRLQVSDRINKYINNNYSWFIFLKLLFLSSATMATSVPYNTGGMVVVTHVYPQQGAQSDSPALPQTGAAPPASSRLQKFLKGEPAILGTVQIMTGIVILLFGIVGAFHPSLSTYSGIPFWGAIIYITAGSLTLRAYKKLNRCLVRASLGMNVVSTVTAALGIILHSLEFITPVFPYYTCSNGYDSYSCNRSREIFWNKVWGTIGVMLVLSVLEFIVSIYVSAFACKAICSDDPQQVVYISNQIPTSVLTSPPSATPLNTSEIPLLPSGVFASAHSGNAEDLPPKYTPVE</sequence>
<dbReference type="Proteomes" id="UP001591681">
    <property type="component" value="Unassembled WGS sequence"/>
</dbReference>
<keyword evidence="3 6" id="KW-0812">Transmembrane</keyword>
<reference evidence="8 9" key="1">
    <citation type="submission" date="2024-09" db="EMBL/GenBank/DDBJ databases">
        <title>A chromosome-level genome assembly of Gray's grenadier anchovy, Coilia grayii.</title>
        <authorList>
            <person name="Fu Z."/>
        </authorList>
    </citation>
    <scope>NUCLEOTIDE SEQUENCE [LARGE SCALE GENOMIC DNA]</scope>
    <source>
        <strain evidence="8">G4</strain>
        <tissue evidence="8">Muscle</tissue>
    </source>
</reference>
<feature type="transmembrane region" description="Helical" evidence="6">
    <location>
        <begin position="119"/>
        <end position="136"/>
    </location>
</feature>
<comment type="subcellular location">
    <subcellularLocation>
        <location evidence="1">Membrane</location>
        <topology evidence="1">Multi-pass membrane protein</topology>
    </subcellularLocation>
</comment>
<dbReference type="Pfam" id="PF04103">
    <property type="entry name" value="CD20"/>
    <property type="match status" value="1"/>
</dbReference>
<comment type="caution">
    <text evidence="8">The sequence shown here is derived from an EMBL/GenBank/DDBJ whole genome shotgun (WGS) entry which is preliminary data.</text>
</comment>
<dbReference type="InterPro" id="IPR007237">
    <property type="entry name" value="CD20-like"/>
</dbReference>
<feature type="transmembrane region" description="Helical" evidence="6">
    <location>
        <begin position="85"/>
        <end position="107"/>
    </location>
</feature>
<feature type="transmembrane region" description="Helical" evidence="6">
    <location>
        <begin position="148"/>
        <end position="167"/>
    </location>
</feature>
<evidence type="ECO:0008006" key="10">
    <source>
        <dbReference type="Google" id="ProtNLM"/>
    </source>
</evidence>
<dbReference type="PANTHER" id="PTHR23320">
    <property type="entry name" value="MEMBRANE-SPANNING 4-DOMAINS SUBFAMILY A MS4A -RELATED"/>
    <property type="match status" value="1"/>
</dbReference>
<comment type="similarity">
    <text evidence="2">Belongs to the MS4A family.</text>
</comment>
<evidence type="ECO:0000256" key="1">
    <source>
        <dbReference type="ARBA" id="ARBA00004141"/>
    </source>
</evidence>
<organism evidence="8 9">
    <name type="scientific">Coilia grayii</name>
    <name type="common">Gray's grenadier anchovy</name>
    <dbReference type="NCBI Taxonomy" id="363190"/>
    <lineage>
        <taxon>Eukaryota</taxon>
        <taxon>Metazoa</taxon>
        <taxon>Chordata</taxon>
        <taxon>Craniata</taxon>
        <taxon>Vertebrata</taxon>
        <taxon>Euteleostomi</taxon>
        <taxon>Actinopterygii</taxon>
        <taxon>Neopterygii</taxon>
        <taxon>Teleostei</taxon>
        <taxon>Clupei</taxon>
        <taxon>Clupeiformes</taxon>
        <taxon>Clupeoidei</taxon>
        <taxon>Engraulidae</taxon>
        <taxon>Coilinae</taxon>
        <taxon>Coilia</taxon>
    </lineage>
</organism>
<evidence type="ECO:0000313" key="9">
    <source>
        <dbReference type="Proteomes" id="UP001591681"/>
    </source>
</evidence>
<gene>
    <name evidence="8" type="ORF">ACEWY4_020093</name>
</gene>
<evidence type="ECO:0000256" key="7">
    <source>
        <dbReference type="SAM" id="SignalP"/>
    </source>
</evidence>
<keyword evidence="4 6" id="KW-1133">Transmembrane helix</keyword>
<feature type="transmembrane region" description="Helical" evidence="6">
    <location>
        <begin position="199"/>
        <end position="220"/>
    </location>
</feature>
<feature type="chain" id="PRO_5044884239" description="Membrane-spanning 4-domains subfamily A member 4A" evidence="7">
    <location>
        <begin position="35"/>
        <end position="289"/>
    </location>
</feature>
<dbReference type="PANTHER" id="PTHR23320:SF128">
    <property type="entry name" value="MEMBRANE-SPANNING 4-DOMAINS SUBFAMILY A MEMBER 4A"/>
    <property type="match status" value="1"/>
</dbReference>
<evidence type="ECO:0000256" key="2">
    <source>
        <dbReference type="ARBA" id="ARBA00009565"/>
    </source>
</evidence>
<dbReference type="EMBL" id="JBHFQA010000017">
    <property type="protein sequence ID" value="KAL2084575.1"/>
    <property type="molecule type" value="Genomic_DNA"/>
</dbReference>
<evidence type="ECO:0000256" key="6">
    <source>
        <dbReference type="SAM" id="Phobius"/>
    </source>
</evidence>
<evidence type="ECO:0000256" key="3">
    <source>
        <dbReference type="ARBA" id="ARBA00022692"/>
    </source>
</evidence>
<evidence type="ECO:0000256" key="5">
    <source>
        <dbReference type="ARBA" id="ARBA00023136"/>
    </source>
</evidence>
<proteinExistence type="inferred from homology"/>
<keyword evidence="9" id="KW-1185">Reference proteome</keyword>
<evidence type="ECO:0000256" key="4">
    <source>
        <dbReference type="ARBA" id="ARBA00022989"/>
    </source>
</evidence>
<evidence type="ECO:0000313" key="8">
    <source>
        <dbReference type="EMBL" id="KAL2084575.1"/>
    </source>
</evidence>
<keyword evidence="5 6" id="KW-0472">Membrane</keyword>
<keyword evidence="7" id="KW-0732">Signal</keyword>
<feature type="signal peptide" evidence="7">
    <location>
        <begin position="1"/>
        <end position="34"/>
    </location>
</feature>
<dbReference type="AlphaFoldDB" id="A0ABD1JBM7"/>
<accession>A0ABD1JBM7</accession>